<comment type="caution">
    <text evidence="1">The sequence shown here is derived from an EMBL/GenBank/DDBJ whole genome shotgun (WGS) entry which is preliminary data.</text>
</comment>
<reference evidence="1" key="1">
    <citation type="submission" date="2021-04" db="EMBL/GenBank/DDBJ databases">
        <title>Microbacterium tenobrionis sp. nov. and Microbacterium allomyrinae sp. nov., isolated from larvae of Tenobrio molitor and Allomyrina dichotoma, respectively.</title>
        <authorList>
            <person name="Lee S.D."/>
        </authorList>
    </citation>
    <scope>NUCLEOTIDE SEQUENCE</scope>
    <source>
        <strain evidence="1">YMB-B2</strain>
    </source>
</reference>
<dbReference type="Proteomes" id="UP001139289">
    <property type="component" value="Unassembled WGS sequence"/>
</dbReference>
<dbReference type="InterPro" id="IPR022074">
    <property type="entry name" value="DUF3626"/>
</dbReference>
<name>A0A9X1LRQ2_9MICO</name>
<sequence>MSLTVNVHFHPDWPFLDGTVLDAMASDARYRSQFETGTSNGGLTAYPGGDRWEWESRLFAGRYDFAPATDRPVYGALDLGDPYGAAPRFGSAFLRLDERAVRSATFCYPDSVFEPEGVATVDGVPALVDRMKAGAPDLLDRYVETHIHGGIRFSDGVEAIVLDPCFEGTPVADAAARLGCVVEFHPGYRVDTGDLDPEYRGPEPVALARSLGTILRPDVIGAAARSRRHDPQTLKRVWHLLARFGRVADAGSS</sequence>
<evidence type="ECO:0000313" key="1">
    <source>
        <dbReference type="EMBL" id="MCC2030443.1"/>
    </source>
</evidence>
<dbReference type="Pfam" id="PF12294">
    <property type="entry name" value="DUF3626"/>
    <property type="match status" value="2"/>
</dbReference>
<evidence type="ECO:0000313" key="2">
    <source>
        <dbReference type="Proteomes" id="UP001139289"/>
    </source>
</evidence>
<dbReference type="AlphaFoldDB" id="A0A9X1LRQ2"/>
<keyword evidence="2" id="KW-1185">Reference proteome</keyword>
<organism evidence="1 2">
    <name type="scientific">Microbacterium tenebrionis</name>
    <dbReference type="NCBI Taxonomy" id="2830665"/>
    <lineage>
        <taxon>Bacteria</taxon>
        <taxon>Bacillati</taxon>
        <taxon>Actinomycetota</taxon>
        <taxon>Actinomycetes</taxon>
        <taxon>Micrococcales</taxon>
        <taxon>Microbacteriaceae</taxon>
        <taxon>Microbacterium</taxon>
    </lineage>
</organism>
<accession>A0A9X1LRQ2</accession>
<protein>
    <submittedName>
        <fullName evidence="1">DUF3626 domain-containing protein</fullName>
    </submittedName>
</protein>
<dbReference type="EMBL" id="JAGTTM010000007">
    <property type="protein sequence ID" value="MCC2030443.1"/>
    <property type="molecule type" value="Genomic_DNA"/>
</dbReference>
<gene>
    <name evidence="1" type="ORF">KEC56_13130</name>
</gene>
<dbReference type="RefSeq" id="WP_227531301.1">
    <property type="nucleotide sequence ID" value="NZ_JAGTTM010000007.1"/>
</dbReference>
<proteinExistence type="predicted"/>